<gene>
    <name evidence="3" type="ORF">ACFOSB_10460</name>
</gene>
<dbReference type="PANTHER" id="PTHR37461">
    <property type="entry name" value="ANTI-SIGMA-K FACTOR RSKA"/>
    <property type="match status" value="1"/>
</dbReference>
<keyword evidence="4" id="KW-1185">Reference proteome</keyword>
<reference evidence="4" key="1">
    <citation type="journal article" date="2019" name="Int. J. Syst. Evol. Microbiol.">
        <title>The Global Catalogue of Microorganisms (GCM) 10K type strain sequencing project: providing services to taxonomists for standard genome sequencing and annotation.</title>
        <authorList>
            <consortium name="The Broad Institute Genomics Platform"/>
            <consortium name="The Broad Institute Genome Sequencing Center for Infectious Disease"/>
            <person name="Wu L."/>
            <person name="Ma J."/>
        </authorList>
    </citation>
    <scope>NUCLEOTIDE SEQUENCE [LARGE SCALE GENOMIC DNA]</scope>
    <source>
        <strain evidence="4">CCTCC AB 2017081</strain>
    </source>
</reference>
<dbReference type="RefSeq" id="WP_322472693.1">
    <property type="nucleotide sequence ID" value="NZ_JBHRZG010000010.1"/>
</dbReference>
<organism evidence="3 4">
    <name type="scientific">Deinococcus rufus</name>
    <dbReference type="NCBI Taxonomy" id="2136097"/>
    <lineage>
        <taxon>Bacteria</taxon>
        <taxon>Thermotogati</taxon>
        <taxon>Deinococcota</taxon>
        <taxon>Deinococci</taxon>
        <taxon>Deinococcales</taxon>
        <taxon>Deinococcaceae</taxon>
        <taxon>Deinococcus</taxon>
    </lineage>
</organism>
<dbReference type="EMBL" id="JBHRZG010000010">
    <property type="protein sequence ID" value="MFC3833281.1"/>
    <property type="molecule type" value="Genomic_DNA"/>
</dbReference>
<evidence type="ECO:0000259" key="2">
    <source>
        <dbReference type="Pfam" id="PF10099"/>
    </source>
</evidence>
<dbReference type="InterPro" id="IPR018764">
    <property type="entry name" value="RskA_C"/>
</dbReference>
<sequence>MDHTERLLAGALHQLSPAEEAELEAALRADPALDRQYQELLASLTTLLDDLDLEAVPVPAGAEERLIARLHREQRALEASDLAPPTVPEPAPVDAPSPGNPVSSSSAPRRPLWWPALPLALAAAVALVFALQPADPLQRYARTPGAVTAAIVAGGQSLGTAVRLPDGRVYVHLDTPPTDDRTYQLWHIQAGTPVSLGVFGREGVLTRVLPAGATLAVSVEPPGGSSQPTTTPLFAQQI</sequence>
<protein>
    <submittedName>
        <fullName evidence="3">Anti-sigma factor domain-containing protein</fullName>
    </submittedName>
</protein>
<dbReference type="Proteomes" id="UP001595803">
    <property type="component" value="Unassembled WGS sequence"/>
</dbReference>
<dbReference type="PANTHER" id="PTHR37461:SF1">
    <property type="entry name" value="ANTI-SIGMA-K FACTOR RSKA"/>
    <property type="match status" value="1"/>
</dbReference>
<dbReference type="InterPro" id="IPR051474">
    <property type="entry name" value="Anti-sigma-K/W_factor"/>
</dbReference>
<feature type="domain" description="Anti-sigma K factor RskA C-terminal" evidence="2">
    <location>
        <begin position="120"/>
        <end position="232"/>
    </location>
</feature>
<feature type="region of interest" description="Disordered" evidence="1">
    <location>
        <begin position="79"/>
        <end position="107"/>
    </location>
</feature>
<evidence type="ECO:0000313" key="4">
    <source>
        <dbReference type="Proteomes" id="UP001595803"/>
    </source>
</evidence>
<name>A0ABV7ZAZ8_9DEIO</name>
<evidence type="ECO:0000313" key="3">
    <source>
        <dbReference type="EMBL" id="MFC3833281.1"/>
    </source>
</evidence>
<proteinExistence type="predicted"/>
<accession>A0ABV7ZAZ8</accession>
<feature type="compositionally biased region" description="Pro residues" evidence="1">
    <location>
        <begin position="85"/>
        <end position="99"/>
    </location>
</feature>
<comment type="caution">
    <text evidence="3">The sequence shown here is derived from an EMBL/GenBank/DDBJ whole genome shotgun (WGS) entry which is preliminary data.</text>
</comment>
<dbReference type="Pfam" id="PF10099">
    <property type="entry name" value="RskA_C"/>
    <property type="match status" value="1"/>
</dbReference>
<evidence type="ECO:0000256" key="1">
    <source>
        <dbReference type="SAM" id="MobiDB-lite"/>
    </source>
</evidence>